<name>A0A7W3IGB4_9GAMM</name>
<comment type="caution">
    <text evidence="1">The sequence shown here is derived from an EMBL/GenBank/DDBJ whole genome shotgun (WGS) entry which is preliminary data.</text>
</comment>
<gene>
    <name evidence="1" type="ORF">H4O11_02210</name>
</gene>
<proteinExistence type="predicted"/>
<protein>
    <recommendedName>
        <fullName evidence="3">YggN family protein</fullName>
    </recommendedName>
</protein>
<dbReference type="Proteomes" id="UP000547058">
    <property type="component" value="Unassembled WGS sequence"/>
</dbReference>
<dbReference type="RefSeq" id="WP_182337797.1">
    <property type="nucleotide sequence ID" value="NZ_JACGXS010000001.1"/>
</dbReference>
<accession>A0A7W3IGB4</accession>
<organism evidence="1 2">
    <name type="scientific">Stenotrophomonas tumulicola</name>
    <dbReference type="NCBI Taxonomy" id="1685415"/>
    <lineage>
        <taxon>Bacteria</taxon>
        <taxon>Pseudomonadati</taxon>
        <taxon>Pseudomonadota</taxon>
        <taxon>Gammaproteobacteria</taxon>
        <taxon>Lysobacterales</taxon>
        <taxon>Lysobacteraceae</taxon>
        <taxon>Stenotrophomonas</taxon>
    </lineage>
</organism>
<reference evidence="1 2" key="1">
    <citation type="submission" date="2020-08" db="EMBL/GenBank/DDBJ databases">
        <title>Stenotrophomonas tumulicola JCM 30961.</title>
        <authorList>
            <person name="Deng Y."/>
        </authorList>
    </citation>
    <scope>NUCLEOTIDE SEQUENCE [LARGE SCALE GENOMIC DNA]</scope>
    <source>
        <strain evidence="1 2">JCM 30961</strain>
    </source>
</reference>
<evidence type="ECO:0000313" key="1">
    <source>
        <dbReference type="EMBL" id="MBA8680617.1"/>
    </source>
</evidence>
<evidence type="ECO:0000313" key="2">
    <source>
        <dbReference type="Proteomes" id="UP000547058"/>
    </source>
</evidence>
<evidence type="ECO:0008006" key="3">
    <source>
        <dbReference type="Google" id="ProtNLM"/>
    </source>
</evidence>
<keyword evidence="2" id="KW-1185">Reference proteome</keyword>
<dbReference type="EMBL" id="JACGXS010000001">
    <property type="protein sequence ID" value="MBA8680617.1"/>
    <property type="molecule type" value="Genomic_DNA"/>
</dbReference>
<sequence length="191" mass="19870">MKMRNVLPALLLALPLAGCGEHGGDAARTVSDSTSTIGRTVQEATDKARKEIAKGNFKLSADGLPKAEITPEGALLIDGKDVVTTAAQRTQLLEYRRQIEAIAMAGMDIGVSGANLGVKAAGEALKGVFSGNTDGIEERINAEADKLKAQANQICARLPALMASQQALAASLPAFAPYSTMDQSDIDDCGK</sequence>
<dbReference type="AlphaFoldDB" id="A0A7W3IGB4"/>